<evidence type="ECO:0000256" key="1">
    <source>
        <dbReference type="SAM" id="SignalP"/>
    </source>
</evidence>
<protein>
    <submittedName>
        <fullName evidence="2">Uncharacterized protein</fullName>
    </submittedName>
</protein>
<sequence>MLRDLLLIAAAFGGLVSAETRTSVTSTTEISCTTEFGSGGVAPTPIPTDETLTTITTTVTGTTQTVQSVSYVTATTVTVTDETSTLYTWGVDTVTVPTYTSGRGLALTVATGTFAATVVMLWQ</sequence>
<reference evidence="2" key="1">
    <citation type="submission" date="2022-07" db="EMBL/GenBank/DDBJ databases">
        <title>Genome Sequence of Xylaria arbuscula.</title>
        <authorList>
            <person name="Buettner E."/>
        </authorList>
    </citation>
    <scope>NUCLEOTIDE SEQUENCE</scope>
    <source>
        <strain evidence="2">VT107</strain>
    </source>
</reference>
<dbReference type="AlphaFoldDB" id="A0A9W8TL35"/>
<gene>
    <name evidence="2" type="ORF">NPX13_g5346</name>
</gene>
<dbReference type="Proteomes" id="UP001148614">
    <property type="component" value="Unassembled WGS sequence"/>
</dbReference>
<keyword evidence="1" id="KW-0732">Signal</keyword>
<name>A0A9W8TL35_9PEZI</name>
<keyword evidence="3" id="KW-1185">Reference proteome</keyword>
<dbReference type="EMBL" id="JANPWZ010000837">
    <property type="protein sequence ID" value="KAJ3571533.1"/>
    <property type="molecule type" value="Genomic_DNA"/>
</dbReference>
<comment type="caution">
    <text evidence="2">The sequence shown here is derived from an EMBL/GenBank/DDBJ whole genome shotgun (WGS) entry which is preliminary data.</text>
</comment>
<evidence type="ECO:0000313" key="2">
    <source>
        <dbReference type="EMBL" id="KAJ3571533.1"/>
    </source>
</evidence>
<accession>A0A9W8TL35</accession>
<feature type="signal peptide" evidence="1">
    <location>
        <begin position="1"/>
        <end position="18"/>
    </location>
</feature>
<organism evidence="2 3">
    <name type="scientific">Xylaria arbuscula</name>
    <dbReference type="NCBI Taxonomy" id="114810"/>
    <lineage>
        <taxon>Eukaryota</taxon>
        <taxon>Fungi</taxon>
        <taxon>Dikarya</taxon>
        <taxon>Ascomycota</taxon>
        <taxon>Pezizomycotina</taxon>
        <taxon>Sordariomycetes</taxon>
        <taxon>Xylariomycetidae</taxon>
        <taxon>Xylariales</taxon>
        <taxon>Xylariaceae</taxon>
        <taxon>Xylaria</taxon>
    </lineage>
</organism>
<evidence type="ECO:0000313" key="3">
    <source>
        <dbReference type="Proteomes" id="UP001148614"/>
    </source>
</evidence>
<proteinExistence type="predicted"/>
<feature type="chain" id="PRO_5040824736" evidence="1">
    <location>
        <begin position="19"/>
        <end position="123"/>
    </location>
</feature>